<gene>
    <name evidence="9" type="ORF">NOG11_06800</name>
</gene>
<comment type="subcellular location">
    <subcellularLocation>
        <location evidence="1 5">Cell outer membrane</location>
    </subcellularLocation>
</comment>
<keyword evidence="9" id="KW-0675">Receptor</keyword>
<evidence type="ECO:0000256" key="1">
    <source>
        <dbReference type="ARBA" id="ARBA00004442"/>
    </source>
</evidence>
<name>A0A9X2L8Q5_9PROT</name>
<dbReference type="SUPFAM" id="SSF56935">
    <property type="entry name" value="Porins"/>
    <property type="match status" value="1"/>
</dbReference>
<feature type="chain" id="PRO_5040919926" evidence="6">
    <location>
        <begin position="33"/>
        <end position="1135"/>
    </location>
</feature>
<keyword evidence="2 6" id="KW-0732">Signal</keyword>
<evidence type="ECO:0000313" key="10">
    <source>
        <dbReference type="Proteomes" id="UP001142610"/>
    </source>
</evidence>
<dbReference type="AlphaFoldDB" id="A0A9X2L8Q5"/>
<evidence type="ECO:0000259" key="8">
    <source>
        <dbReference type="Pfam" id="PF07715"/>
    </source>
</evidence>
<evidence type="ECO:0000256" key="4">
    <source>
        <dbReference type="ARBA" id="ARBA00023237"/>
    </source>
</evidence>
<dbReference type="Gene3D" id="2.170.130.10">
    <property type="entry name" value="TonB-dependent receptor, plug domain"/>
    <property type="match status" value="1"/>
</dbReference>
<keyword evidence="10" id="KW-1185">Reference proteome</keyword>
<dbReference type="PANTHER" id="PTHR47234:SF2">
    <property type="entry name" value="TONB-DEPENDENT RECEPTOR"/>
    <property type="match status" value="1"/>
</dbReference>
<evidence type="ECO:0000259" key="7">
    <source>
        <dbReference type="Pfam" id="PF00593"/>
    </source>
</evidence>
<sequence length="1135" mass="122266">MRNTKLSTAEQLKLLFATTTSVAALGLTSAYAQDADEPIQIAQQAEEIDEGDTITVTGSRIRRSEVETTNPVFTFDSQSFEDRGFANVADALNQSPLFGTPVDPNGDVGSFTAGQNQVNLFDLGVQRTLTLVNGRRLVSSASGTIGGGQVDLNTIPAALIERIETVPLTGAAIYGADAIAGTVNVILKDDFEGFDVTGQYGSNFGGEADSYRIATVAGGNFADDRGNVTLALEYNRDEGVLLCQIRELCTEDLTLDNAISNANIDTNGDGVFDLTGQSLRLGIFDQRLALFDAFGSVSPVAGTPIPGQPRPATGSFLPGAGPLFGALPDGNFYRFTEGGELAECTPGALAVRSIITEGGDPETCGADFFNAVTQIRSPVERFNAFGSLRYDLTDNIRFRQDFLYANTTGSELVEQGGFQTGFFDGTSAAIQLSADNPFLTDQARGVLDANGLDTFLIHRFNNDLVRQGENSNETHVWRVTNVIEGEFEYGGRMFYWDVSNVFGRADITQQNFAGGIVDGRFLNAVDAREITPDLLDPILGVLQDERQALIDANTADPDPDFVTPAVPTSDDALLRLIDDSGGNLAGVGFGDIICGAFVDLSAGTLEGFNTRPSGSGLVDEDLPFLDGCQPLSLIGSTASDEAIDFILGGGPRFTNSQNEQVVWQANFGGDLIDLPGGMASFNVGLESRREFSTFTPGAALTTPISRSSVSQGVRGEAITREVYGELSVPIVSADMNIPFVQELSFDGAVRYQEFDTKGPDGLGGTTDTTVYQASGRWTPVDDISFRATYATSFRNPTFVDLFLPATQTFILGADPCDSRSVGLGPNPAVRQANCESIGIDTETFTSSIQDGTISNGQVSGNPGLQPEESVAFSVGAVIQPRWIDGFQMAVDYYNVEIDEFINDVDFEILAATCFDSNNFPNEEACSTFRRDPDTNQVIFASSQPANVAVSTFESITIRAFYGFDVNDALGLVGVAPGRDWGRLNFDSFTQHNITNEFQATPESEVTEDVGDFGDPKWIGTFDTVYSMDKFRATWRMRWQNPVKIDPLDQIVYAADFEEVTIDGVAGFRADAVNKTGARFIHDLSVAYDVLDNVTLQANLLNAFDREPNRLQDAVGHIGIDEQLGRRFILRANVSF</sequence>
<proteinExistence type="inferred from homology"/>
<dbReference type="Proteomes" id="UP001142610">
    <property type="component" value="Unassembled WGS sequence"/>
</dbReference>
<dbReference type="Gene3D" id="2.40.170.20">
    <property type="entry name" value="TonB-dependent receptor, beta-barrel domain"/>
    <property type="match status" value="1"/>
</dbReference>
<dbReference type="GO" id="GO:0009279">
    <property type="term" value="C:cell outer membrane"/>
    <property type="evidence" value="ECO:0007669"/>
    <property type="project" value="UniProtKB-SubCell"/>
</dbReference>
<feature type="domain" description="TonB-dependent receptor-like beta-barrel" evidence="7">
    <location>
        <begin position="655"/>
        <end position="1101"/>
    </location>
</feature>
<comment type="caution">
    <text evidence="9">The sequence shown here is derived from an EMBL/GenBank/DDBJ whole genome shotgun (WGS) entry which is preliminary data.</text>
</comment>
<dbReference type="RefSeq" id="WP_256618958.1">
    <property type="nucleotide sequence ID" value="NZ_JANIBC010000003.1"/>
</dbReference>
<evidence type="ECO:0000256" key="3">
    <source>
        <dbReference type="ARBA" id="ARBA00023136"/>
    </source>
</evidence>
<feature type="domain" description="TonB-dependent receptor plug" evidence="8">
    <location>
        <begin position="66"/>
        <end position="182"/>
    </location>
</feature>
<organism evidence="9 10">
    <name type="scientific">Parvularcula maris</name>
    <dbReference type="NCBI Taxonomy" id="2965077"/>
    <lineage>
        <taxon>Bacteria</taxon>
        <taxon>Pseudomonadati</taxon>
        <taxon>Pseudomonadota</taxon>
        <taxon>Alphaproteobacteria</taxon>
        <taxon>Parvularculales</taxon>
        <taxon>Parvularculaceae</taxon>
        <taxon>Parvularcula</taxon>
    </lineage>
</organism>
<dbReference type="InterPro" id="IPR037066">
    <property type="entry name" value="Plug_dom_sf"/>
</dbReference>
<comment type="similarity">
    <text evidence="5">Belongs to the TonB-dependent receptor family.</text>
</comment>
<dbReference type="InterPro" id="IPR010916">
    <property type="entry name" value="TonB_box_CS"/>
</dbReference>
<reference evidence="9" key="1">
    <citation type="submission" date="2022-07" db="EMBL/GenBank/DDBJ databases">
        <title>Parvularcula maris sp. nov., an algicidal bacterium isolated from seawater.</title>
        <authorList>
            <person name="Li F."/>
        </authorList>
    </citation>
    <scope>NUCLEOTIDE SEQUENCE</scope>
    <source>
        <strain evidence="9">BGMRC 0090</strain>
    </source>
</reference>
<dbReference type="InterPro" id="IPR000531">
    <property type="entry name" value="Beta-barrel_TonB"/>
</dbReference>
<evidence type="ECO:0000256" key="6">
    <source>
        <dbReference type="SAM" id="SignalP"/>
    </source>
</evidence>
<dbReference type="PROSITE" id="PS00430">
    <property type="entry name" value="TONB_DEPENDENT_REC_1"/>
    <property type="match status" value="1"/>
</dbReference>
<evidence type="ECO:0000313" key="9">
    <source>
        <dbReference type="EMBL" id="MCQ8185097.1"/>
    </source>
</evidence>
<dbReference type="InterPro" id="IPR036942">
    <property type="entry name" value="Beta-barrel_TonB_sf"/>
</dbReference>
<accession>A0A9X2L8Q5</accession>
<keyword evidence="5" id="KW-0798">TonB box</keyword>
<evidence type="ECO:0000256" key="5">
    <source>
        <dbReference type="RuleBase" id="RU003357"/>
    </source>
</evidence>
<dbReference type="InterPro" id="IPR012910">
    <property type="entry name" value="Plug_dom"/>
</dbReference>
<keyword evidence="4" id="KW-0998">Cell outer membrane</keyword>
<protein>
    <submittedName>
        <fullName evidence="9">TonB-dependent receptor</fullName>
    </submittedName>
</protein>
<dbReference type="Pfam" id="PF07715">
    <property type="entry name" value="Plug"/>
    <property type="match status" value="1"/>
</dbReference>
<keyword evidence="3 5" id="KW-0472">Membrane</keyword>
<evidence type="ECO:0000256" key="2">
    <source>
        <dbReference type="ARBA" id="ARBA00022729"/>
    </source>
</evidence>
<dbReference type="EMBL" id="JANIBC010000003">
    <property type="protein sequence ID" value="MCQ8185097.1"/>
    <property type="molecule type" value="Genomic_DNA"/>
</dbReference>
<feature type="signal peptide" evidence="6">
    <location>
        <begin position="1"/>
        <end position="32"/>
    </location>
</feature>
<dbReference type="PANTHER" id="PTHR47234">
    <property type="match status" value="1"/>
</dbReference>
<dbReference type="Pfam" id="PF00593">
    <property type="entry name" value="TonB_dep_Rec_b-barrel"/>
    <property type="match status" value="1"/>
</dbReference>